<evidence type="ECO:0000313" key="1">
    <source>
        <dbReference type="EMBL" id="KKT78913.1"/>
    </source>
</evidence>
<organism evidence="1 2">
    <name type="scientific">Candidatus Giovannonibacteria bacterium GW2011_GWC2_44_8</name>
    <dbReference type="NCBI Taxonomy" id="1618657"/>
    <lineage>
        <taxon>Bacteria</taxon>
        <taxon>Candidatus Giovannoniibacteriota</taxon>
    </lineage>
</organism>
<dbReference type="Proteomes" id="UP000034889">
    <property type="component" value="Unassembled WGS sequence"/>
</dbReference>
<dbReference type="AlphaFoldDB" id="A0A0G1K5X6"/>
<feature type="non-terminal residue" evidence="1">
    <location>
        <position position="1"/>
    </location>
</feature>
<evidence type="ECO:0000313" key="2">
    <source>
        <dbReference type="Proteomes" id="UP000034889"/>
    </source>
</evidence>
<gene>
    <name evidence="1" type="ORF">UW74_C0010G0001</name>
</gene>
<accession>A0A0G1K5X6</accession>
<comment type="caution">
    <text evidence="1">The sequence shown here is derived from an EMBL/GenBank/DDBJ whole genome shotgun (WGS) entry which is preliminary data.</text>
</comment>
<protein>
    <submittedName>
        <fullName evidence="1">Uncharacterized protein</fullName>
    </submittedName>
</protein>
<reference evidence="1 2" key="1">
    <citation type="journal article" date="2015" name="Nature">
        <title>rRNA introns, odd ribosomes, and small enigmatic genomes across a large radiation of phyla.</title>
        <authorList>
            <person name="Brown C.T."/>
            <person name="Hug L.A."/>
            <person name="Thomas B.C."/>
            <person name="Sharon I."/>
            <person name="Castelle C.J."/>
            <person name="Singh A."/>
            <person name="Wilkins M.J."/>
            <person name="Williams K.H."/>
            <person name="Banfield J.F."/>
        </authorList>
    </citation>
    <scope>NUCLEOTIDE SEQUENCE [LARGE SCALE GENOMIC DNA]</scope>
</reference>
<sequence length="55" mass="6226">ADDAQAQDILLAVQTNSKIDNEDRLTARRSACEIPFLSITELLTEETVYKILELF</sequence>
<name>A0A0G1K5X6_9BACT</name>
<dbReference type="EMBL" id="LCJM01000010">
    <property type="protein sequence ID" value="KKT78913.1"/>
    <property type="molecule type" value="Genomic_DNA"/>
</dbReference>
<proteinExistence type="predicted"/>